<dbReference type="Gene3D" id="1.10.1740.10">
    <property type="match status" value="1"/>
</dbReference>
<comment type="caution">
    <text evidence="8">The sequence shown here is derived from an EMBL/GenBank/DDBJ whole genome shotgun (WGS) entry which is preliminary data.</text>
</comment>
<dbReference type="InterPro" id="IPR013325">
    <property type="entry name" value="RNA_pol_sigma_r2"/>
</dbReference>
<keyword evidence="5 6" id="KW-0804">Transcription</keyword>
<feature type="domain" description="HTH luxR-type" evidence="7">
    <location>
        <begin position="129"/>
        <end position="187"/>
    </location>
</feature>
<dbReference type="PANTHER" id="PTHR43133">
    <property type="entry name" value="RNA POLYMERASE ECF-TYPE SIGMA FACTO"/>
    <property type="match status" value="1"/>
</dbReference>
<evidence type="ECO:0000256" key="2">
    <source>
        <dbReference type="ARBA" id="ARBA00023015"/>
    </source>
</evidence>
<keyword evidence="3 6" id="KW-0731">Sigma factor</keyword>
<dbReference type="RefSeq" id="WP_105718418.1">
    <property type="nucleotide sequence ID" value="NZ_PVBQ01000020.1"/>
</dbReference>
<evidence type="ECO:0000313" key="9">
    <source>
        <dbReference type="Proteomes" id="UP000239711"/>
    </source>
</evidence>
<evidence type="ECO:0000256" key="3">
    <source>
        <dbReference type="ARBA" id="ARBA00023082"/>
    </source>
</evidence>
<dbReference type="NCBIfam" id="TIGR02937">
    <property type="entry name" value="sigma70-ECF"/>
    <property type="match status" value="1"/>
</dbReference>
<dbReference type="Pfam" id="PF04542">
    <property type="entry name" value="Sigma70_r2"/>
    <property type="match status" value="1"/>
</dbReference>
<keyword evidence="9" id="KW-1185">Reference proteome</keyword>
<evidence type="ECO:0000256" key="4">
    <source>
        <dbReference type="ARBA" id="ARBA00023125"/>
    </source>
</evidence>
<dbReference type="InterPro" id="IPR036388">
    <property type="entry name" value="WH-like_DNA-bd_sf"/>
</dbReference>
<evidence type="ECO:0000256" key="5">
    <source>
        <dbReference type="ARBA" id="ARBA00023163"/>
    </source>
</evidence>
<name>A0A2S9IY86_9SPHI</name>
<protein>
    <recommendedName>
        <fullName evidence="6">RNA polymerase sigma factor</fullName>
    </recommendedName>
</protein>
<dbReference type="EMBL" id="PVBQ01000020">
    <property type="protein sequence ID" value="PRD45494.1"/>
    <property type="molecule type" value="Genomic_DNA"/>
</dbReference>
<dbReference type="InterPro" id="IPR014284">
    <property type="entry name" value="RNA_pol_sigma-70_dom"/>
</dbReference>
<dbReference type="Proteomes" id="UP000239711">
    <property type="component" value="Unassembled WGS sequence"/>
</dbReference>
<reference evidence="8 9" key="1">
    <citation type="submission" date="2018-02" db="EMBL/GenBank/DDBJ databases">
        <title>The draft genome of Sphingobacterium sp. 5JN-11.</title>
        <authorList>
            <person name="Liu L."/>
            <person name="Li L."/>
            <person name="Liang L."/>
            <person name="Zhang X."/>
            <person name="Wang T."/>
        </authorList>
    </citation>
    <scope>NUCLEOTIDE SEQUENCE [LARGE SCALE GENOMIC DNA]</scope>
    <source>
        <strain evidence="8 9">5JN-11</strain>
    </source>
</reference>
<evidence type="ECO:0000256" key="1">
    <source>
        <dbReference type="ARBA" id="ARBA00010641"/>
    </source>
</evidence>
<dbReference type="PANTHER" id="PTHR43133:SF8">
    <property type="entry name" value="RNA POLYMERASE SIGMA FACTOR HI_1459-RELATED"/>
    <property type="match status" value="1"/>
</dbReference>
<dbReference type="GO" id="GO:0016987">
    <property type="term" value="F:sigma factor activity"/>
    <property type="evidence" value="ECO:0007669"/>
    <property type="project" value="UniProtKB-KW"/>
</dbReference>
<organism evidence="8 9">
    <name type="scientific">Sphingobacterium haloxyli</name>
    <dbReference type="NCBI Taxonomy" id="2100533"/>
    <lineage>
        <taxon>Bacteria</taxon>
        <taxon>Pseudomonadati</taxon>
        <taxon>Bacteroidota</taxon>
        <taxon>Sphingobacteriia</taxon>
        <taxon>Sphingobacteriales</taxon>
        <taxon>Sphingobacteriaceae</taxon>
        <taxon>Sphingobacterium</taxon>
    </lineage>
</organism>
<dbReference type="GO" id="GO:0006352">
    <property type="term" value="P:DNA-templated transcription initiation"/>
    <property type="evidence" value="ECO:0007669"/>
    <property type="project" value="InterPro"/>
</dbReference>
<dbReference type="CDD" id="cd06171">
    <property type="entry name" value="Sigma70_r4"/>
    <property type="match status" value="1"/>
</dbReference>
<proteinExistence type="inferred from homology"/>
<keyword evidence="2 6" id="KW-0805">Transcription regulation</keyword>
<dbReference type="InterPro" id="IPR000792">
    <property type="entry name" value="Tscrpt_reg_LuxR_C"/>
</dbReference>
<dbReference type="InterPro" id="IPR000838">
    <property type="entry name" value="RNA_pol_sigma70_ECF_CS"/>
</dbReference>
<dbReference type="PROSITE" id="PS01063">
    <property type="entry name" value="SIGMA70_ECF"/>
    <property type="match status" value="1"/>
</dbReference>
<evidence type="ECO:0000256" key="6">
    <source>
        <dbReference type="RuleBase" id="RU000716"/>
    </source>
</evidence>
<dbReference type="SUPFAM" id="SSF88946">
    <property type="entry name" value="Sigma2 domain of RNA polymerase sigma factors"/>
    <property type="match status" value="1"/>
</dbReference>
<dbReference type="Pfam" id="PF08281">
    <property type="entry name" value="Sigma70_r4_2"/>
    <property type="match status" value="1"/>
</dbReference>
<dbReference type="GO" id="GO:0003677">
    <property type="term" value="F:DNA binding"/>
    <property type="evidence" value="ECO:0007669"/>
    <property type="project" value="UniProtKB-KW"/>
</dbReference>
<comment type="similarity">
    <text evidence="1 6">Belongs to the sigma-70 factor family. ECF subfamily.</text>
</comment>
<dbReference type="InterPro" id="IPR013324">
    <property type="entry name" value="RNA_pol_sigma_r3/r4-like"/>
</dbReference>
<dbReference type="SUPFAM" id="SSF88659">
    <property type="entry name" value="Sigma3 and sigma4 domains of RNA polymerase sigma factors"/>
    <property type="match status" value="1"/>
</dbReference>
<sequence>MNANDLGTLNHTISLLKEGDLDAFRVLYDRYFEVLTRRLQTFLHDDILVQEVVQDTFVQVWLKRETIDPAKDFLAWISTIAKRKSIDILRRQVKLTLAMDELKAEESYEPSAEQALIQREEHEKLSRLLDVLPEQQRQVLMLAKLHELSYQEIADKMNISKNTVKNHLVKAMKVLKYRTTIFFIFFLF</sequence>
<accession>A0A2S9IY86</accession>
<keyword evidence="4 6" id="KW-0238">DNA-binding</keyword>
<evidence type="ECO:0000313" key="8">
    <source>
        <dbReference type="EMBL" id="PRD45494.1"/>
    </source>
</evidence>
<dbReference type="SMART" id="SM00421">
    <property type="entry name" value="HTH_LUXR"/>
    <property type="match status" value="1"/>
</dbReference>
<evidence type="ECO:0000259" key="7">
    <source>
        <dbReference type="SMART" id="SM00421"/>
    </source>
</evidence>
<gene>
    <name evidence="8" type="ORF">C5745_18055</name>
</gene>
<dbReference type="Gene3D" id="1.10.10.10">
    <property type="entry name" value="Winged helix-like DNA-binding domain superfamily/Winged helix DNA-binding domain"/>
    <property type="match status" value="1"/>
</dbReference>
<dbReference type="InterPro" id="IPR039425">
    <property type="entry name" value="RNA_pol_sigma-70-like"/>
</dbReference>
<dbReference type="OrthoDB" id="659577at2"/>
<dbReference type="InterPro" id="IPR007627">
    <property type="entry name" value="RNA_pol_sigma70_r2"/>
</dbReference>
<dbReference type="AlphaFoldDB" id="A0A2S9IY86"/>
<dbReference type="InterPro" id="IPR013249">
    <property type="entry name" value="RNA_pol_sigma70_r4_t2"/>
</dbReference>